<evidence type="ECO:0000313" key="3">
    <source>
        <dbReference type="Proteomes" id="UP000319976"/>
    </source>
</evidence>
<organism evidence="2 3">
    <name type="scientific">Calycomorphotria hydatis</name>
    <dbReference type="NCBI Taxonomy" id="2528027"/>
    <lineage>
        <taxon>Bacteria</taxon>
        <taxon>Pseudomonadati</taxon>
        <taxon>Planctomycetota</taxon>
        <taxon>Planctomycetia</taxon>
        <taxon>Planctomycetales</taxon>
        <taxon>Planctomycetaceae</taxon>
        <taxon>Calycomorphotria</taxon>
    </lineage>
</organism>
<keyword evidence="2" id="KW-0808">Transferase</keyword>
<dbReference type="InterPro" id="IPR050194">
    <property type="entry name" value="Glycosyltransferase_grp1"/>
</dbReference>
<dbReference type="Proteomes" id="UP000319976">
    <property type="component" value="Chromosome"/>
</dbReference>
<dbReference type="InterPro" id="IPR028098">
    <property type="entry name" value="Glyco_trans_4-like_N"/>
</dbReference>
<keyword evidence="2" id="KW-0328">Glycosyltransferase</keyword>
<proteinExistence type="predicted"/>
<protein>
    <submittedName>
        <fullName evidence="2">Alpha-D-kanosaminyltransferase</fullName>
        <ecNumber evidence="2">2.4.1.301</ecNumber>
    </submittedName>
</protein>
<dbReference type="GO" id="GO:0016757">
    <property type="term" value="F:glycosyltransferase activity"/>
    <property type="evidence" value="ECO:0007669"/>
    <property type="project" value="UniProtKB-KW"/>
</dbReference>
<keyword evidence="3" id="KW-1185">Reference proteome</keyword>
<dbReference type="EC" id="2.4.1.301" evidence="2"/>
<dbReference type="KEGG" id="chya:V22_05180"/>
<accession>A0A517T4L0</accession>
<evidence type="ECO:0000313" key="2">
    <source>
        <dbReference type="EMBL" id="QDT63298.1"/>
    </source>
</evidence>
<evidence type="ECO:0000259" key="1">
    <source>
        <dbReference type="Pfam" id="PF13439"/>
    </source>
</evidence>
<dbReference type="SUPFAM" id="SSF53756">
    <property type="entry name" value="UDP-Glycosyltransferase/glycogen phosphorylase"/>
    <property type="match status" value="1"/>
</dbReference>
<dbReference type="RefSeq" id="WP_145259508.1">
    <property type="nucleotide sequence ID" value="NZ_CP036316.1"/>
</dbReference>
<sequence>MNDEAADDRPLVLHVRVVTETGGGPEKTILNSPRHLEQHGYRAKCVYLHPPQDPGFQTLLNRAKEHDAVLIGIPDRGIWDLSVLWKLWRICRQEGVAIWHGHDYKSNVIGLLIRAVYRLKLVTTVHGWVSHNWRTRFYFWIDRLSMRWYQQVICVSPDLRETMIRSGVPETKTELIRNAIVLEDYQRTCSPKEARVNLGFAADIPVIGSVGRLSQEKGFDSLITAVSQLHNEGINCQCILVGEGPQRTNLEQLISQQSHPERYYLVGHQVDVRPWLETMDVFVSSSRREGLANVLLEAVAMEVPIVATELPGTQLVVEHQRTGLLVPVGDHRQLAGAIAEYLRDDTFRRQLAEQALQEVREHWSFSGRMEKVVAIYDHLMNSQSFTRKNTIQPTNEPIDASIS</sequence>
<gene>
    <name evidence="2" type="primary">kanE_2</name>
    <name evidence="2" type="ORF">V22_05180</name>
</gene>
<dbReference type="OrthoDB" id="232381at2"/>
<reference evidence="2 3" key="1">
    <citation type="submission" date="2019-02" db="EMBL/GenBank/DDBJ databases">
        <title>Deep-cultivation of Planctomycetes and their phenomic and genomic characterization uncovers novel biology.</title>
        <authorList>
            <person name="Wiegand S."/>
            <person name="Jogler M."/>
            <person name="Boedeker C."/>
            <person name="Pinto D."/>
            <person name="Vollmers J."/>
            <person name="Rivas-Marin E."/>
            <person name="Kohn T."/>
            <person name="Peeters S.H."/>
            <person name="Heuer A."/>
            <person name="Rast P."/>
            <person name="Oberbeckmann S."/>
            <person name="Bunk B."/>
            <person name="Jeske O."/>
            <person name="Meyerdierks A."/>
            <person name="Storesund J.E."/>
            <person name="Kallscheuer N."/>
            <person name="Luecker S."/>
            <person name="Lage O.M."/>
            <person name="Pohl T."/>
            <person name="Merkel B.J."/>
            <person name="Hornburger P."/>
            <person name="Mueller R.-W."/>
            <person name="Bruemmer F."/>
            <person name="Labrenz M."/>
            <person name="Spormann A.M."/>
            <person name="Op den Camp H."/>
            <person name="Overmann J."/>
            <person name="Amann R."/>
            <person name="Jetten M.S.M."/>
            <person name="Mascher T."/>
            <person name="Medema M.H."/>
            <person name="Devos D.P."/>
            <person name="Kaster A.-K."/>
            <person name="Ovreas L."/>
            <person name="Rohde M."/>
            <person name="Galperin M.Y."/>
            <person name="Jogler C."/>
        </authorList>
    </citation>
    <scope>NUCLEOTIDE SEQUENCE [LARGE SCALE GENOMIC DNA]</scope>
    <source>
        <strain evidence="2 3">V22</strain>
    </source>
</reference>
<feature type="domain" description="Glycosyltransferase subfamily 4-like N-terminal" evidence="1">
    <location>
        <begin position="23"/>
        <end position="183"/>
    </location>
</feature>
<dbReference type="PANTHER" id="PTHR45947">
    <property type="entry name" value="SULFOQUINOVOSYL TRANSFERASE SQD2"/>
    <property type="match status" value="1"/>
</dbReference>
<name>A0A517T4L0_9PLAN</name>
<dbReference type="Pfam" id="PF13439">
    <property type="entry name" value="Glyco_transf_4"/>
    <property type="match status" value="1"/>
</dbReference>
<dbReference type="Pfam" id="PF13692">
    <property type="entry name" value="Glyco_trans_1_4"/>
    <property type="match status" value="1"/>
</dbReference>
<dbReference type="CDD" id="cd03811">
    <property type="entry name" value="GT4_GT28_WabH-like"/>
    <property type="match status" value="1"/>
</dbReference>
<dbReference type="EMBL" id="CP036316">
    <property type="protein sequence ID" value="QDT63298.1"/>
    <property type="molecule type" value="Genomic_DNA"/>
</dbReference>
<dbReference type="PANTHER" id="PTHR45947:SF3">
    <property type="entry name" value="SULFOQUINOVOSYL TRANSFERASE SQD2"/>
    <property type="match status" value="1"/>
</dbReference>
<dbReference type="AlphaFoldDB" id="A0A517T4L0"/>
<dbReference type="Gene3D" id="3.40.50.2000">
    <property type="entry name" value="Glycogen Phosphorylase B"/>
    <property type="match status" value="2"/>
</dbReference>